<dbReference type="GO" id="GO:0016020">
    <property type="term" value="C:membrane"/>
    <property type="evidence" value="ECO:0007669"/>
    <property type="project" value="UniProtKB-SubCell"/>
</dbReference>
<proteinExistence type="predicted"/>
<comment type="caution">
    <text evidence="4">The sequence shown here is derived from an EMBL/GenBank/DDBJ whole genome shotgun (WGS) entry which is preliminary data.</text>
</comment>
<evidence type="ECO:0008006" key="6">
    <source>
        <dbReference type="Google" id="ProtNLM"/>
    </source>
</evidence>
<evidence type="ECO:0000256" key="3">
    <source>
        <dbReference type="SAM" id="Phobius"/>
    </source>
</evidence>
<evidence type="ECO:0000256" key="1">
    <source>
        <dbReference type="ARBA" id="ARBA00004370"/>
    </source>
</evidence>
<dbReference type="EMBL" id="JBJUIK010000011">
    <property type="protein sequence ID" value="KAL3512053.1"/>
    <property type="molecule type" value="Genomic_DNA"/>
</dbReference>
<organism evidence="4 5">
    <name type="scientific">Cinchona calisaya</name>
    <dbReference type="NCBI Taxonomy" id="153742"/>
    <lineage>
        <taxon>Eukaryota</taxon>
        <taxon>Viridiplantae</taxon>
        <taxon>Streptophyta</taxon>
        <taxon>Embryophyta</taxon>
        <taxon>Tracheophyta</taxon>
        <taxon>Spermatophyta</taxon>
        <taxon>Magnoliopsida</taxon>
        <taxon>eudicotyledons</taxon>
        <taxon>Gunneridae</taxon>
        <taxon>Pentapetalae</taxon>
        <taxon>asterids</taxon>
        <taxon>lamiids</taxon>
        <taxon>Gentianales</taxon>
        <taxon>Rubiaceae</taxon>
        <taxon>Cinchonoideae</taxon>
        <taxon>Cinchoneae</taxon>
        <taxon>Cinchona</taxon>
    </lineage>
</organism>
<dbReference type="PANTHER" id="PTHR31415:SF178">
    <property type="entry name" value="PROTEIN, PUTATIVE-RELATED"/>
    <property type="match status" value="1"/>
</dbReference>
<evidence type="ECO:0000313" key="4">
    <source>
        <dbReference type="EMBL" id="KAL3512053.1"/>
    </source>
</evidence>
<keyword evidence="5" id="KW-1185">Reference proteome</keyword>
<dbReference type="Proteomes" id="UP001630127">
    <property type="component" value="Unassembled WGS sequence"/>
</dbReference>
<dbReference type="PANTHER" id="PTHR31415">
    <property type="entry name" value="OS05G0367900 PROTEIN"/>
    <property type="match status" value="1"/>
</dbReference>
<keyword evidence="3" id="KW-1133">Transmembrane helix</keyword>
<reference evidence="4 5" key="1">
    <citation type="submission" date="2024-11" db="EMBL/GenBank/DDBJ databases">
        <title>A near-complete genome assembly of Cinchona calisaya.</title>
        <authorList>
            <person name="Lian D.C."/>
            <person name="Zhao X.W."/>
            <person name="Wei L."/>
        </authorList>
    </citation>
    <scope>NUCLEOTIDE SEQUENCE [LARGE SCALE GENOMIC DNA]</scope>
    <source>
        <tissue evidence="4">Nenye</tissue>
    </source>
</reference>
<dbReference type="AlphaFoldDB" id="A0ABD2YXQ9"/>
<name>A0ABD2YXQ9_9GENT</name>
<dbReference type="InterPro" id="IPR044839">
    <property type="entry name" value="NDR1-like"/>
</dbReference>
<keyword evidence="3" id="KW-0812">Transmembrane</keyword>
<comment type="subcellular location">
    <subcellularLocation>
        <location evidence="1">Membrane</location>
    </subcellularLocation>
</comment>
<protein>
    <recommendedName>
        <fullName evidence="6">Late embryogenesis abundant protein LEA-2 subgroup domain-containing protein</fullName>
    </recommendedName>
</protein>
<feature type="transmembrane region" description="Helical" evidence="3">
    <location>
        <begin position="51"/>
        <end position="69"/>
    </location>
</feature>
<gene>
    <name evidence="4" type="ORF">ACH5RR_024770</name>
</gene>
<keyword evidence="2 3" id="KW-0472">Membrane</keyword>
<sequence length="238" mass="27052">MSSFSIEDGYNYKKPPANNHRIYCPVVVTDDIPPAIGPIEEANGNNDRCNTLLKVVVLVLYISVCFWFVTDASYYSRLDPNFKIDSIFVSPLKISSNNYSDQIISTNWTIGISVENPTLHTPIIYDGFEVSLFYETDQNLCSTWIIPFNQEPKNTTTFIAESKTCSQGISHDLFARVNGSIDEDFHGISHFDLKLRVRYRRINPLWPAVMALKWRSQDDVFNGQQSSACREWEESGGG</sequence>
<evidence type="ECO:0000256" key="2">
    <source>
        <dbReference type="ARBA" id="ARBA00023136"/>
    </source>
</evidence>
<evidence type="ECO:0000313" key="5">
    <source>
        <dbReference type="Proteomes" id="UP001630127"/>
    </source>
</evidence>
<accession>A0ABD2YXQ9</accession>